<dbReference type="PANTHER" id="PTHR30204:SF90">
    <property type="entry name" value="HTH-TYPE TRANSCRIPTIONAL ACTIVATOR MTA"/>
    <property type="match status" value="1"/>
</dbReference>
<dbReference type="SUPFAM" id="SSF89082">
    <property type="entry name" value="Antibiotic binding domain of TipA-like multidrug resistance regulators"/>
    <property type="match status" value="1"/>
</dbReference>
<dbReference type="CDD" id="cd01106">
    <property type="entry name" value="HTH_TipAL-Mta"/>
    <property type="match status" value="1"/>
</dbReference>
<evidence type="ECO:0000313" key="6">
    <source>
        <dbReference type="EMBL" id="QKS73000.1"/>
    </source>
</evidence>
<keyword evidence="1" id="KW-0805">Transcription regulation</keyword>
<keyword evidence="2" id="KW-0238">DNA-binding</keyword>
<dbReference type="SUPFAM" id="SSF46955">
    <property type="entry name" value="Putative DNA-binding domain"/>
    <property type="match status" value="1"/>
</dbReference>
<dbReference type="Proteomes" id="UP000318138">
    <property type="component" value="Chromosome"/>
</dbReference>
<dbReference type="InterPro" id="IPR047057">
    <property type="entry name" value="MerR_fam"/>
</dbReference>
<keyword evidence="4" id="KW-0804">Transcription</keyword>
<dbReference type="InterPro" id="IPR012925">
    <property type="entry name" value="TipAS_dom"/>
</dbReference>
<sequence length="248" mass="28477">MGLQVKELANLTGISVRTLHHYDHIGLLVPSTTTDAGYRLYADADIAKLQQILFFRALDFPLKEIKRILASPDYSTLEALDVQRSMLMERRAQLNEMIETIDKTIRSKKGEFAMSNEERFKGMAFKDDTYEQEARERWGDAPIEESKRRVESLSDAEQQALGEEWERIYRKLAEVMQTESPESARSQEAIAEWFHYLNANFGTYSKAAFAGLGEMYVADERFTKNIDAYGDGLAVFMAKAMKEFGRLR</sequence>
<reference evidence="7" key="1">
    <citation type="submission" date="2019-07" db="EMBL/GenBank/DDBJ databases">
        <title>Bacillus alkalisoli sp. nov. isolated from saline soil.</title>
        <authorList>
            <person name="Sun J.-Q."/>
            <person name="Xu L."/>
        </authorList>
    </citation>
    <scope>NUCLEOTIDE SEQUENCE [LARGE SCALE GENOMIC DNA]</scope>
    <source>
        <strain evidence="7">M4U3P1</strain>
    </source>
</reference>
<dbReference type="SMART" id="SM00422">
    <property type="entry name" value="HTH_MERR"/>
    <property type="match status" value="1"/>
</dbReference>
<evidence type="ECO:0000313" key="7">
    <source>
        <dbReference type="Proteomes" id="UP000318138"/>
    </source>
</evidence>
<evidence type="ECO:0000256" key="2">
    <source>
        <dbReference type="ARBA" id="ARBA00023125"/>
    </source>
</evidence>
<evidence type="ECO:0000256" key="3">
    <source>
        <dbReference type="ARBA" id="ARBA00023159"/>
    </source>
</evidence>
<protein>
    <submittedName>
        <fullName evidence="6">MerR family transcriptional regulator</fullName>
    </submittedName>
</protein>
<dbReference type="InterPro" id="IPR036244">
    <property type="entry name" value="TipA-like_antibiotic-bd"/>
</dbReference>
<feature type="domain" description="HTH merR-type" evidence="5">
    <location>
        <begin position="1"/>
        <end position="71"/>
    </location>
</feature>
<dbReference type="PROSITE" id="PS50937">
    <property type="entry name" value="HTH_MERR_2"/>
    <property type="match status" value="1"/>
</dbReference>
<dbReference type="Gene3D" id="1.10.1660.10">
    <property type="match status" value="1"/>
</dbReference>
<dbReference type="PANTHER" id="PTHR30204">
    <property type="entry name" value="REDOX-CYCLING DRUG-SENSING TRANSCRIPTIONAL ACTIVATOR SOXR"/>
    <property type="match status" value="1"/>
</dbReference>
<evidence type="ECO:0000259" key="5">
    <source>
        <dbReference type="PROSITE" id="PS50937"/>
    </source>
</evidence>
<dbReference type="KEGG" id="psua:FLK61_41130"/>
<dbReference type="InterPro" id="IPR009061">
    <property type="entry name" value="DNA-bd_dom_put_sf"/>
</dbReference>
<name>A0A859FJL3_9BACI</name>
<dbReference type="InterPro" id="IPR000551">
    <property type="entry name" value="MerR-type_HTH_dom"/>
</dbReference>
<keyword evidence="3" id="KW-0010">Activator</keyword>
<dbReference type="Pfam" id="PF13411">
    <property type="entry name" value="MerR_1"/>
    <property type="match status" value="1"/>
</dbReference>
<keyword evidence="7" id="KW-1185">Reference proteome</keyword>
<dbReference type="AlphaFoldDB" id="A0A859FJL3"/>
<accession>A0A859FJL3</accession>
<proteinExistence type="predicted"/>
<dbReference type="GO" id="GO:0003677">
    <property type="term" value="F:DNA binding"/>
    <property type="evidence" value="ECO:0007669"/>
    <property type="project" value="UniProtKB-KW"/>
</dbReference>
<dbReference type="GO" id="GO:0003700">
    <property type="term" value="F:DNA-binding transcription factor activity"/>
    <property type="evidence" value="ECO:0007669"/>
    <property type="project" value="InterPro"/>
</dbReference>
<dbReference type="Pfam" id="PF07739">
    <property type="entry name" value="TipAS"/>
    <property type="match status" value="1"/>
</dbReference>
<organism evidence="6 7">
    <name type="scientific">Paenalkalicoccus suaedae</name>
    <dbReference type="NCBI Taxonomy" id="2592382"/>
    <lineage>
        <taxon>Bacteria</taxon>
        <taxon>Bacillati</taxon>
        <taxon>Bacillota</taxon>
        <taxon>Bacilli</taxon>
        <taxon>Bacillales</taxon>
        <taxon>Bacillaceae</taxon>
        <taxon>Paenalkalicoccus</taxon>
    </lineage>
</organism>
<gene>
    <name evidence="6" type="ORF">FLK61_41130</name>
</gene>
<evidence type="ECO:0000256" key="1">
    <source>
        <dbReference type="ARBA" id="ARBA00023015"/>
    </source>
</evidence>
<evidence type="ECO:0000256" key="4">
    <source>
        <dbReference type="ARBA" id="ARBA00023163"/>
    </source>
</evidence>
<dbReference type="EMBL" id="CP041372">
    <property type="protein sequence ID" value="QKS73000.1"/>
    <property type="molecule type" value="Genomic_DNA"/>
</dbReference>
<dbReference type="Gene3D" id="1.10.490.50">
    <property type="entry name" value="Antibiotic binding domain of TipA-like multidrug resistance regulators"/>
    <property type="match status" value="1"/>
</dbReference>
<dbReference type="RefSeq" id="WP_176010966.1">
    <property type="nucleotide sequence ID" value="NZ_CP041372.2"/>
</dbReference>